<sequence>MLLPTFIPDRFTVLHINVTFQKVGIVCGTAALLCALHRRLFPTVSACYA</sequence>
<gene>
    <name evidence="1" type="ORF">EUBSIR_02079</name>
</gene>
<proteinExistence type="predicted"/>
<dbReference type="Proteomes" id="UP000005326">
    <property type="component" value="Unassembled WGS sequence"/>
</dbReference>
<protein>
    <submittedName>
        <fullName evidence="1">Uncharacterized protein</fullName>
    </submittedName>
</protein>
<evidence type="ECO:0000313" key="1">
    <source>
        <dbReference type="EMBL" id="EDS00142.1"/>
    </source>
</evidence>
<reference evidence="1" key="2">
    <citation type="submission" date="2014-06" db="EMBL/GenBank/DDBJ databases">
        <title>Draft genome sequence of Eubacterium siraeum (DSM 15702).</title>
        <authorList>
            <person name="Sudarsanam P."/>
            <person name="Ley R."/>
            <person name="Guruge J."/>
            <person name="Turnbaugh P.J."/>
            <person name="Mahowald M."/>
            <person name="Liep D."/>
            <person name="Gordon J."/>
        </authorList>
    </citation>
    <scope>NUCLEOTIDE SEQUENCE</scope>
    <source>
        <strain evidence="1">DSM 15702</strain>
    </source>
</reference>
<keyword evidence="2" id="KW-1185">Reference proteome</keyword>
<dbReference type="AlphaFoldDB" id="B0MQG3"/>
<name>B0MQG3_9FIRM</name>
<evidence type="ECO:0000313" key="2">
    <source>
        <dbReference type="Proteomes" id="UP000005326"/>
    </source>
</evidence>
<accession>B0MQG3</accession>
<reference evidence="1" key="1">
    <citation type="submission" date="2007-10" db="EMBL/GenBank/DDBJ databases">
        <authorList>
            <person name="Fulton L."/>
            <person name="Clifton S."/>
            <person name="Fulton B."/>
            <person name="Xu J."/>
            <person name="Minx P."/>
            <person name="Pepin K.H."/>
            <person name="Johnson M."/>
            <person name="Thiruvilangam P."/>
            <person name="Bhonagiri V."/>
            <person name="Nash W.E."/>
            <person name="Mardis E.R."/>
            <person name="Wilson R.K."/>
        </authorList>
    </citation>
    <scope>NUCLEOTIDE SEQUENCE [LARGE SCALE GENOMIC DNA]</scope>
    <source>
        <strain evidence="1">DSM 15702</strain>
    </source>
</reference>
<comment type="caution">
    <text evidence="1">The sequence shown here is derived from an EMBL/GenBank/DDBJ whole genome shotgun (WGS) entry which is preliminary data.</text>
</comment>
<organism evidence="1 2">
    <name type="scientific">[Eubacterium] siraeum DSM 15702</name>
    <dbReference type="NCBI Taxonomy" id="428128"/>
    <lineage>
        <taxon>Bacteria</taxon>
        <taxon>Bacillati</taxon>
        <taxon>Bacillota</taxon>
        <taxon>Clostridia</taxon>
        <taxon>Eubacteriales</taxon>
        <taxon>Oscillospiraceae</taxon>
        <taxon>Oscillospiraceae incertae sedis</taxon>
    </lineage>
</organism>
<dbReference type="EMBL" id="ABCA03000051">
    <property type="protein sequence ID" value="EDS00142.1"/>
    <property type="molecule type" value="Genomic_DNA"/>
</dbReference>